<dbReference type="SUPFAM" id="SSF53335">
    <property type="entry name" value="S-adenosyl-L-methionine-dependent methyltransferases"/>
    <property type="match status" value="1"/>
</dbReference>
<dbReference type="OrthoDB" id="9795498at2"/>
<proteinExistence type="predicted"/>
<dbReference type="KEGG" id="tsy:THSYN_09475"/>
<dbReference type="Proteomes" id="UP000232638">
    <property type="component" value="Chromosome"/>
</dbReference>
<evidence type="ECO:0000313" key="1">
    <source>
        <dbReference type="EMBL" id="AUB81159.1"/>
    </source>
</evidence>
<accession>A0A2K8U6W8</accession>
<keyword evidence="2" id="KW-1185">Reference proteome</keyword>
<name>A0A2K8U6W8_9GAMM</name>
<protein>
    <recommendedName>
        <fullName evidence="3">Class I SAM-dependent methyltransferase</fullName>
    </recommendedName>
</protein>
<dbReference type="AlphaFoldDB" id="A0A2K8U6W8"/>
<evidence type="ECO:0008006" key="3">
    <source>
        <dbReference type="Google" id="ProtNLM"/>
    </source>
</evidence>
<organism evidence="1 2">
    <name type="scientific">Candidatus Thiodictyon syntrophicum</name>
    <dbReference type="NCBI Taxonomy" id="1166950"/>
    <lineage>
        <taxon>Bacteria</taxon>
        <taxon>Pseudomonadati</taxon>
        <taxon>Pseudomonadota</taxon>
        <taxon>Gammaproteobacteria</taxon>
        <taxon>Chromatiales</taxon>
        <taxon>Chromatiaceae</taxon>
        <taxon>Thiodictyon</taxon>
    </lineage>
</organism>
<gene>
    <name evidence="1" type="ORF">THSYN_09475</name>
</gene>
<dbReference type="EMBL" id="CP020370">
    <property type="protein sequence ID" value="AUB81159.1"/>
    <property type="molecule type" value="Genomic_DNA"/>
</dbReference>
<evidence type="ECO:0000313" key="2">
    <source>
        <dbReference type="Proteomes" id="UP000232638"/>
    </source>
</evidence>
<dbReference type="InterPro" id="IPR029063">
    <property type="entry name" value="SAM-dependent_MTases_sf"/>
</dbReference>
<sequence length="339" mass="37516">MPGGPTQEAPIQRFACGSGVTMFGKLLDSAPLRRWSRHSPFLRWLRSAQELRWVLSSGGQAIFLEYPVQPRPRWGYGAPPHPRLNRLMETGRERYAHLLAQLPAFAAGLGRIPLTGGTAGEPVWENDFCRGLNAASLYAFPALFASRHYLEIGSGHSTRFVRRGCRDHGLAMSITSIDPQPRAAVDALCDAFIREPLEALDPAVVDTLEANDILMIDSSHRCFQNSDVTAVFLDLLPRLKAGVLVYIDDIYLPLDYPPHWHDHYYSEQYLLAVLLMADAGRRYEILLPCTFIAGDAELRSAVDALWDGVARGHQGYGNGIWLRVRSDSAAQGARGAPAP</sequence>
<dbReference type="Pfam" id="PF13578">
    <property type="entry name" value="Methyltransf_24"/>
    <property type="match status" value="1"/>
</dbReference>
<dbReference type="Gene3D" id="3.40.50.150">
    <property type="entry name" value="Vaccinia Virus protein VP39"/>
    <property type="match status" value="1"/>
</dbReference>
<reference evidence="1 2" key="1">
    <citation type="submission" date="2017-03" db="EMBL/GenBank/DDBJ databases">
        <title>Complete genome sequence of Candidatus 'Thiodictyon syntrophicum' sp. nov. strain Cad16T, a photolithoautotroph purple sulfur bacterium isolated from an alpine meromictic lake.</title>
        <authorList>
            <person name="Luedin S.M."/>
            <person name="Pothier J.F."/>
            <person name="Danza F."/>
            <person name="Storelli N."/>
            <person name="Wittwer M."/>
            <person name="Tonolla M."/>
        </authorList>
    </citation>
    <scope>NUCLEOTIDE SEQUENCE [LARGE SCALE GENOMIC DNA]</scope>
    <source>
        <strain evidence="1 2">Cad16T</strain>
    </source>
</reference>